<reference evidence="3 4" key="1">
    <citation type="submission" date="2020-08" db="EMBL/GenBank/DDBJ databases">
        <title>Genomic Encyclopedia of Type Strains, Phase IV (KMG-IV): sequencing the most valuable type-strain genomes for metagenomic binning, comparative biology and taxonomic classification.</title>
        <authorList>
            <person name="Goeker M."/>
        </authorList>
    </citation>
    <scope>NUCLEOTIDE SEQUENCE [LARGE SCALE GENOMIC DNA]</scope>
    <source>
        <strain evidence="3 4">DSM 25895</strain>
    </source>
</reference>
<dbReference type="PANTHER" id="PTHR43709">
    <property type="entry name" value="ACONITATE ISOMERASE-RELATED"/>
    <property type="match status" value="1"/>
</dbReference>
<dbReference type="PANTHER" id="PTHR43709:SF2">
    <property type="entry name" value="DUF453 DOMAIN PROTEIN (AFU_ORTHOLOGUE AFUA_6G00360)"/>
    <property type="match status" value="1"/>
</dbReference>
<accession>A0A840XPQ3</accession>
<protein>
    <recommendedName>
        <fullName evidence="5">PrpF family protein</fullName>
    </recommendedName>
</protein>
<dbReference type="SUPFAM" id="SSF54506">
    <property type="entry name" value="Diaminopimelate epimerase-like"/>
    <property type="match status" value="2"/>
</dbReference>
<evidence type="ECO:0000313" key="4">
    <source>
        <dbReference type="Proteomes" id="UP000562254"/>
    </source>
</evidence>
<comment type="caution">
    <text evidence="3">The sequence shown here is derived from an EMBL/GenBank/DDBJ whole genome shotgun (WGS) entry which is preliminary data.</text>
</comment>
<dbReference type="RefSeq" id="WP_184484165.1">
    <property type="nucleotide sequence ID" value="NZ_JAAEDJ010000009.1"/>
</dbReference>
<dbReference type="InterPro" id="IPR007400">
    <property type="entry name" value="PrpF-like"/>
</dbReference>
<comment type="similarity">
    <text evidence="1">Belongs to the PrpF family.</text>
</comment>
<name>A0A840XPQ3_9PROT</name>
<dbReference type="AlphaFoldDB" id="A0A840XPQ3"/>
<keyword evidence="4" id="KW-1185">Reference proteome</keyword>
<evidence type="ECO:0000313" key="3">
    <source>
        <dbReference type="EMBL" id="MBB5689896.1"/>
    </source>
</evidence>
<organism evidence="3 4">
    <name type="scientific">Neoroseomonas alkaliterrae</name>
    <dbReference type="NCBI Taxonomy" id="1452450"/>
    <lineage>
        <taxon>Bacteria</taxon>
        <taxon>Pseudomonadati</taxon>
        <taxon>Pseudomonadota</taxon>
        <taxon>Alphaproteobacteria</taxon>
        <taxon>Acetobacterales</taxon>
        <taxon>Acetobacteraceae</taxon>
        <taxon>Neoroseomonas</taxon>
    </lineage>
</organism>
<evidence type="ECO:0000256" key="1">
    <source>
        <dbReference type="ARBA" id="ARBA00007673"/>
    </source>
</evidence>
<dbReference type="EMBL" id="JACIJE010000005">
    <property type="protein sequence ID" value="MBB5689896.1"/>
    <property type="molecule type" value="Genomic_DNA"/>
</dbReference>
<dbReference type="Proteomes" id="UP000562254">
    <property type="component" value="Unassembled WGS sequence"/>
</dbReference>
<dbReference type="GO" id="GO:0016853">
    <property type="term" value="F:isomerase activity"/>
    <property type="evidence" value="ECO:0007669"/>
    <property type="project" value="UniProtKB-KW"/>
</dbReference>
<proteinExistence type="inferred from homology"/>
<dbReference type="Gene3D" id="3.10.310.10">
    <property type="entry name" value="Diaminopimelate Epimerase, Chain A, domain 1"/>
    <property type="match status" value="2"/>
</dbReference>
<evidence type="ECO:0000256" key="2">
    <source>
        <dbReference type="ARBA" id="ARBA00023235"/>
    </source>
</evidence>
<evidence type="ECO:0008006" key="5">
    <source>
        <dbReference type="Google" id="ProtNLM"/>
    </source>
</evidence>
<sequence length="379" mass="39597">MDQAFIPAVFMRGGSSKGVFFHARDLPADPAQRDAILLAVLGSPDPYGRQLDGMGGGISSLSKAVIIGPPTHPEADLDYLFAQVAVDRPLVDWSSNCGNLSAAVGPFAVDEGLVRASDGEALIRIHQVNTKRIIHARFAVRGGRAAVAGDFAMAGVAGTGARIRLDFLAPGGGATGALLPTGHAMEALEHDGRRYRATLIDAANACVFLDAREIGLAGTESPDAIEADPERMALLDALRRIAAVRMGLARTPEEAPLAIPKVAVVAAPAAYRALDGAEHAADTHDIAVRMISMERAHRAVPLTGGMALGVACRIAGTLPHALATQALPDEVRLANPSGLLSVGAEVSRRETGWFAESAVVFRTARRLMQGAVAVPMRLL</sequence>
<keyword evidence="2" id="KW-0413">Isomerase</keyword>
<dbReference type="Pfam" id="PF04303">
    <property type="entry name" value="PrpF"/>
    <property type="match status" value="1"/>
</dbReference>
<gene>
    <name evidence="3" type="ORF">FHS88_002022</name>
</gene>